<organism evidence="1 2">
    <name type="scientific">Stegodyphus mimosarum</name>
    <name type="common">African social velvet spider</name>
    <dbReference type="NCBI Taxonomy" id="407821"/>
    <lineage>
        <taxon>Eukaryota</taxon>
        <taxon>Metazoa</taxon>
        <taxon>Ecdysozoa</taxon>
        <taxon>Arthropoda</taxon>
        <taxon>Chelicerata</taxon>
        <taxon>Arachnida</taxon>
        <taxon>Araneae</taxon>
        <taxon>Araneomorphae</taxon>
        <taxon>Entelegynae</taxon>
        <taxon>Eresoidea</taxon>
        <taxon>Eresidae</taxon>
        <taxon>Stegodyphus</taxon>
    </lineage>
</organism>
<feature type="non-terminal residue" evidence="1">
    <location>
        <position position="35"/>
    </location>
</feature>
<proteinExistence type="predicted"/>
<accession>A0A087SZY8</accession>
<evidence type="ECO:0000313" key="1">
    <source>
        <dbReference type="EMBL" id="KFM58427.1"/>
    </source>
</evidence>
<gene>
    <name evidence="1" type="ORF">X975_07527</name>
</gene>
<dbReference type="AlphaFoldDB" id="A0A087SZY8"/>
<name>A0A087SZY8_STEMI</name>
<dbReference type="Proteomes" id="UP000054359">
    <property type="component" value="Unassembled WGS sequence"/>
</dbReference>
<protein>
    <submittedName>
        <fullName evidence="1">Uncharacterized protein</fullName>
    </submittedName>
</protein>
<dbReference type="EMBL" id="KK112738">
    <property type="protein sequence ID" value="KFM58427.1"/>
    <property type="molecule type" value="Genomic_DNA"/>
</dbReference>
<keyword evidence="2" id="KW-1185">Reference proteome</keyword>
<sequence>MAGAKEPLLLGGREISKNFTRRDRAHCSVRDSAEL</sequence>
<reference evidence="1 2" key="1">
    <citation type="submission" date="2013-11" db="EMBL/GenBank/DDBJ databases">
        <title>Genome sequencing of Stegodyphus mimosarum.</title>
        <authorList>
            <person name="Bechsgaard J."/>
        </authorList>
    </citation>
    <scope>NUCLEOTIDE SEQUENCE [LARGE SCALE GENOMIC DNA]</scope>
</reference>
<evidence type="ECO:0000313" key="2">
    <source>
        <dbReference type="Proteomes" id="UP000054359"/>
    </source>
</evidence>